<dbReference type="Gene3D" id="2.60.120.1440">
    <property type="match status" value="1"/>
</dbReference>
<keyword evidence="1" id="KW-1133">Transmembrane helix</keyword>
<dbReference type="InterPro" id="IPR032508">
    <property type="entry name" value="FecR_C"/>
</dbReference>
<dbReference type="OrthoDB" id="649666at2"/>
<evidence type="ECO:0000256" key="1">
    <source>
        <dbReference type="SAM" id="Phobius"/>
    </source>
</evidence>
<evidence type="ECO:0000259" key="2">
    <source>
        <dbReference type="Pfam" id="PF04773"/>
    </source>
</evidence>
<keyword evidence="1" id="KW-0812">Transmembrane</keyword>
<dbReference type="Proteomes" id="UP000272428">
    <property type="component" value="Unassembled WGS sequence"/>
</dbReference>
<dbReference type="InterPro" id="IPR012373">
    <property type="entry name" value="Ferrdict_sens_TM"/>
</dbReference>
<dbReference type="Pfam" id="PF16344">
    <property type="entry name" value="FecR_C"/>
    <property type="match status" value="1"/>
</dbReference>
<feature type="domain" description="FecR protein" evidence="2">
    <location>
        <begin position="184"/>
        <end position="275"/>
    </location>
</feature>
<gene>
    <name evidence="4" type="ORF">BCF58_0978</name>
</gene>
<evidence type="ECO:0000313" key="4">
    <source>
        <dbReference type="EMBL" id="RKT01754.1"/>
    </source>
</evidence>
<name>A0A495SQT8_9FLAO</name>
<protein>
    <submittedName>
        <fullName evidence="4">FecR family protein</fullName>
    </submittedName>
</protein>
<dbReference type="Gene3D" id="3.55.50.30">
    <property type="match status" value="1"/>
</dbReference>
<dbReference type="Pfam" id="PF04773">
    <property type="entry name" value="FecR"/>
    <property type="match status" value="1"/>
</dbReference>
<evidence type="ECO:0000313" key="5">
    <source>
        <dbReference type="Proteomes" id="UP000272428"/>
    </source>
</evidence>
<dbReference type="AlphaFoldDB" id="A0A495SQT8"/>
<dbReference type="EMBL" id="RBXB01000001">
    <property type="protein sequence ID" value="RKT01754.1"/>
    <property type="molecule type" value="Genomic_DNA"/>
</dbReference>
<dbReference type="RefSeq" id="WP_121460641.1">
    <property type="nucleotide sequence ID" value="NZ_RBXB01000001.1"/>
</dbReference>
<dbReference type="InterPro" id="IPR006860">
    <property type="entry name" value="FecR"/>
</dbReference>
<dbReference type="PANTHER" id="PTHR30273">
    <property type="entry name" value="PERIPLASMIC SIGNAL SENSOR AND SIGMA FACTOR ACTIVATOR FECR-RELATED"/>
    <property type="match status" value="1"/>
</dbReference>
<feature type="domain" description="Protein FecR C-terminal" evidence="3">
    <location>
        <begin position="324"/>
        <end position="387"/>
    </location>
</feature>
<sequence>MKRTQIDQELKIIEILKKHIKATPLSVEEHGILKNWLEESESNQKLFKNLGNEESLAESIKMLYNTNTENLLKKFQQRVRLKRLRKQKKNRIKWLSAAACLIAVLSIGYYIAAIRYKGDQTLNITSQFGDEALPGSNRAILTLSNGKAVSLNDHNKGISNQAGKIFYEGGEELLSLEDAQIGVLKTPNGGQYKITLEDGTKVWLNASSSLEYPIKFQGNSREVRISGEAYFEVAHNKDKPFIVSSKGQKVKVLGTSFNVRNYDGMEQTTLLTGRVSITSEIGNKQIQLIPGQQSIVFNGKSQVRNVDVSDFSSWKDGFFAGSSMSLQYLTKDIERWYDVQFVYPQNFNNSEKAYLHLNRNEKLSSVLKALEKTYGVSFRIKGKEVIVQ</sequence>
<keyword evidence="5" id="KW-1185">Reference proteome</keyword>
<accession>A0A495SQT8</accession>
<dbReference type="GO" id="GO:0016989">
    <property type="term" value="F:sigma factor antagonist activity"/>
    <property type="evidence" value="ECO:0007669"/>
    <property type="project" value="TreeGrafter"/>
</dbReference>
<reference evidence="4 5" key="1">
    <citation type="submission" date="2018-10" db="EMBL/GenBank/DDBJ databases">
        <title>Genomic Encyclopedia of Archaeal and Bacterial Type Strains, Phase II (KMG-II): from individual species to whole genera.</title>
        <authorList>
            <person name="Goeker M."/>
        </authorList>
    </citation>
    <scope>NUCLEOTIDE SEQUENCE [LARGE SCALE GENOMIC DNA]</scope>
    <source>
        <strain evidence="4 5">DSM 14219</strain>
    </source>
</reference>
<comment type="caution">
    <text evidence="4">The sequence shown here is derived from an EMBL/GenBank/DDBJ whole genome shotgun (WGS) entry which is preliminary data.</text>
</comment>
<organism evidence="4 5">
    <name type="scientific">Chryseobacterium defluvii</name>
    <dbReference type="NCBI Taxonomy" id="160396"/>
    <lineage>
        <taxon>Bacteria</taxon>
        <taxon>Pseudomonadati</taxon>
        <taxon>Bacteroidota</taxon>
        <taxon>Flavobacteriia</taxon>
        <taxon>Flavobacteriales</taxon>
        <taxon>Weeksellaceae</taxon>
        <taxon>Chryseobacterium group</taxon>
        <taxon>Chryseobacterium</taxon>
    </lineage>
</organism>
<keyword evidence="1" id="KW-0472">Membrane</keyword>
<evidence type="ECO:0000259" key="3">
    <source>
        <dbReference type="Pfam" id="PF16344"/>
    </source>
</evidence>
<feature type="transmembrane region" description="Helical" evidence="1">
    <location>
        <begin position="92"/>
        <end position="112"/>
    </location>
</feature>
<dbReference type="PANTHER" id="PTHR30273:SF2">
    <property type="entry name" value="PROTEIN FECR"/>
    <property type="match status" value="1"/>
</dbReference>
<proteinExistence type="predicted"/>